<protein>
    <submittedName>
        <fullName evidence="1">Uncharacterized protein</fullName>
    </submittedName>
</protein>
<keyword evidence="2" id="KW-1185">Reference proteome</keyword>
<evidence type="ECO:0000313" key="2">
    <source>
        <dbReference type="Proteomes" id="UP000092460"/>
    </source>
</evidence>
<dbReference type="Proteomes" id="UP000092460">
    <property type="component" value="Unassembled WGS sequence"/>
</dbReference>
<accession>A0A1B0B434</accession>
<dbReference type="EMBL" id="JXJN01008160">
    <property type="status" value="NOT_ANNOTATED_CDS"/>
    <property type="molecule type" value="Genomic_DNA"/>
</dbReference>
<reference evidence="1" key="2">
    <citation type="submission" date="2020-05" db="UniProtKB">
        <authorList>
            <consortium name="EnsemblMetazoa"/>
        </authorList>
    </citation>
    <scope>IDENTIFICATION</scope>
    <source>
        <strain evidence="1">IAEA</strain>
    </source>
</reference>
<dbReference type="VEuPathDB" id="VectorBase:GPPI018220"/>
<dbReference type="AlphaFoldDB" id="A0A1B0B434"/>
<proteinExistence type="predicted"/>
<sequence>MCLSQELDDRKTYGEIQISTYPGRIIVTEPKGMVQPRINVEKHSMRHVVLNGQTTLPCIAQGHPVPTYRSNLQRFNFPDEN</sequence>
<dbReference type="STRING" id="67801.A0A1B0B434"/>
<organism evidence="1 2">
    <name type="scientific">Glossina palpalis gambiensis</name>
    <dbReference type="NCBI Taxonomy" id="67801"/>
    <lineage>
        <taxon>Eukaryota</taxon>
        <taxon>Metazoa</taxon>
        <taxon>Ecdysozoa</taxon>
        <taxon>Arthropoda</taxon>
        <taxon>Hexapoda</taxon>
        <taxon>Insecta</taxon>
        <taxon>Pterygota</taxon>
        <taxon>Neoptera</taxon>
        <taxon>Endopterygota</taxon>
        <taxon>Diptera</taxon>
        <taxon>Brachycera</taxon>
        <taxon>Muscomorpha</taxon>
        <taxon>Hippoboscoidea</taxon>
        <taxon>Glossinidae</taxon>
        <taxon>Glossina</taxon>
    </lineage>
</organism>
<evidence type="ECO:0000313" key="1">
    <source>
        <dbReference type="EnsemblMetazoa" id="GPPI018220-PA"/>
    </source>
</evidence>
<dbReference type="EnsemblMetazoa" id="GPPI018220-RA">
    <property type="protein sequence ID" value="GPPI018220-PA"/>
    <property type="gene ID" value="GPPI018220"/>
</dbReference>
<name>A0A1B0B434_9MUSC</name>
<reference evidence="2" key="1">
    <citation type="submission" date="2015-01" db="EMBL/GenBank/DDBJ databases">
        <authorList>
            <person name="Aksoy S."/>
            <person name="Warren W."/>
            <person name="Wilson R.K."/>
        </authorList>
    </citation>
    <scope>NUCLEOTIDE SEQUENCE [LARGE SCALE GENOMIC DNA]</scope>
    <source>
        <strain evidence="2">IAEA</strain>
    </source>
</reference>